<evidence type="ECO:0000256" key="1">
    <source>
        <dbReference type="ARBA" id="ARBA00008428"/>
    </source>
</evidence>
<evidence type="ECO:0000256" key="8">
    <source>
        <dbReference type="ARBA" id="ARBA00023125"/>
    </source>
</evidence>
<dbReference type="OrthoDB" id="9773982at2"/>
<dbReference type="SUPFAM" id="SSF48024">
    <property type="entry name" value="N-terminal domain of DnaB helicase"/>
    <property type="match status" value="1"/>
</dbReference>
<sequence length="479" mass="51329">MSGRIVPFAAPALDETLPHSVETEQALLGAILVNNDALALVSVLVGPEHFFVPEHATIFQQVAAMVSAGLNANALTLKPYLGDADLGGMTVSQYLARLSAEASTVSGAPGYAQIIRSLATRRDLIKAARRMEERARFGGVEVTSDEIIDEVEAKLQEIRLDVSRLTAPRKGLQQITDTLLAAIAAARSGTSSPVPTSGFKDIDRAIGGGLRAGRLIVLAGRPGMGKTILGLGIARRSAKSGAGAAFFSLEIDDEELGARCIADMLARSQYPLAYRDILAGQELTDGDVERIQTAALTLERLPLHLDAESGLTIAQIAARAKAVQDHFRKAGTPLGVVVIDYLGLVCPSDRYRGQKVDEVGEIALACKEMAKKLGVCVVLLAQLNRGVEGREDKRPLMSDLRDSGNIEEHADVVGLLYRPHYYTVNSPGFRDGDPVIVDRAAQQEHVLHLGLGKNRLGPTGNVELWCSVARSAVRDVQRW</sequence>
<dbReference type="GO" id="GO:0005524">
    <property type="term" value="F:ATP binding"/>
    <property type="evidence" value="ECO:0007669"/>
    <property type="project" value="UniProtKB-KW"/>
</dbReference>
<keyword evidence="5" id="KW-0378">Hydrolase</keyword>
<keyword evidence="7" id="KW-0067">ATP-binding</keyword>
<dbReference type="InterPro" id="IPR007694">
    <property type="entry name" value="DNA_helicase_DnaB-like_C"/>
</dbReference>
<dbReference type="Proteomes" id="UP000008207">
    <property type="component" value="Chromosome"/>
</dbReference>
<dbReference type="Pfam" id="PF03796">
    <property type="entry name" value="DnaB_C"/>
    <property type="match status" value="1"/>
</dbReference>
<keyword evidence="3" id="KW-0235">DNA replication</keyword>
<dbReference type="InterPro" id="IPR036185">
    <property type="entry name" value="DNA_heli_DnaB-like_N_sf"/>
</dbReference>
<dbReference type="GO" id="GO:1990077">
    <property type="term" value="C:primosome complex"/>
    <property type="evidence" value="ECO:0007669"/>
    <property type="project" value="UniProtKB-KW"/>
</dbReference>
<evidence type="ECO:0000256" key="2">
    <source>
        <dbReference type="ARBA" id="ARBA00022515"/>
    </source>
</evidence>
<keyword evidence="2" id="KW-0639">Primosome</keyword>
<evidence type="ECO:0000256" key="4">
    <source>
        <dbReference type="ARBA" id="ARBA00022741"/>
    </source>
</evidence>
<dbReference type="EC" id="5.6.2.3" evidence="10"/>
<dbReference type="InterPro" id="IPR016136">
    <property type="entry name" value="DNA_helicase_N/primase_C"/>
</dbReference>
<accession>B8INV6</accession>
<comment type="similarity">
    <text evidence="1">Belongs to the helicase family. DnaB subfamily.</text>
</comment>
<feature type="domain" description="SF4 helicase" evidence="12">
    <location>
        <begin position="188"/>
        <end position="479"/>
    </location>
</feature>
<dbReference type="PANTHER" id="PTHR30153">
    <property type="entry name" value="REPLICATIVE DNA HELICASE DNAB"/>
    <property type="match status" value="1"/>
</dbReference>
<dbReference type="GO" id="GO:0005829">
    <property type="term" value="C:cytosol"/>
    <property type="evidence" value="ECO:0007669"/>
    <property type="project" value="TreeGrafter"/>
</dbReference>
<evidence type="ECO:0000256" key="6">
    <source>
        <dbReference type="ARBA" id="ARBA00022806"/>
    </source>
</evidence>
<keyword evidence="6 13" id="KW-0347">Helicase</keyword>
<evidence type="ECO:0000313" key="14">
    <source>
        <dbReference type="Proteomes" id="UP000008207"/>
    </source>
</evidence>
<dbReference type="eggNOG" id="COG0305">
    <property type="taxonomic scope" value="Bacteria"/>
</dbReference>
<comment type="catalytic activity">
    <reaction evidence="11">
        <text>ATP + H2O = ADP + phosphate + H(+)</text>
        <dbReference type="Rhea" id="RHEA:13065"/>
        <dbReference type="ChEBI" id="CHEBI:15377"/>
        <dbReference type="ChEBI" id="CHEBI:15378"/>
        <dbReference type="ChEBI" id="CHEBI:30616"/>
        <dbReference type="ChEBI" id="CHEBI:43474"/>
        <dbReference type="ChEBI" id="CHEBI:456216"/>
        <dbReference type="EC" id="5.6.2.3"/>
    </reaction>
</comment>
<dbReference type="GO" id="GO:0016787">
    <property type="term" value="F:hydrolase activity"/>
    <property type="evidence" value="ECO:0007669"/>
    <property type="project" value="UniProtKB-KW"/>
</dbReference>
<keyword evidence="9" id="KW-0413">Isomerase</keyword>
<dbReference type="PANTHER" id="PTHR30153:SF2">
    <property type="entry name" value="REPLICATIVE DNA HELICASE"/>
    <property type="match status" value="1"/>
</dbReference>
<evidence type="ECO:0000259" key="12">
    <source>
        <dbReference type="PROSITE" id="PS51199"/>
    </source>
</evidence>
<dbReference type="SMART" id="SM00382">
    <property type="entry name" value="AAA"/>
    <property type="match status" value="1"/>
</dbReference>
<dbReference type="HOGENOM" id="CLU_005373_0_0_5"/>
<evidence type="ECO:0000256" key="7">
    <source>
        <dbReference type="ARBA" id="ARBA00022840"/>
    </source>
</evidence>
<dbReference type="PROSITE" id="PS51199">
    <property type="entry name" value="SF4_HELICASE"/>
    <property type="match status" value="1"/>
</dbReference>
<protein>
    <recommendedName>
        <fullName evidence="10">DNA 5'-3' helicase</fullName>
        <ecNumber evidence="10">5.6.2.3</ecNumber>
    </recommendedName>
</protein>
<dbReference type="EMBL" id="CP001349">
    <property type="protein sequence ID" value="ACL58472.1"/>
    <property type="molecule type" value="Genomic_DNA"/>
</dbReference>
<reference evidence="13 14" key="1">
    <citation type="submission" date="2009-01" db="EMBL/GenBank/DDBJ databases">
        <title>Complete sequence of chromosome of Methylobacterium nodulans ORS 2060.</title>
        <authorList>
            <consortium name="US DOE Joint Genome Institute"/>
            <person name="Lucas S."/>
            <person name="Copeland A."/>
            <person name="Lapidus A."/>
            <person name="Glavina del Rio T."/>
            <person name="Dalin E."/>
            <person name="Tice H."/>
            <person name="Bruce D."/>
            <person name="Goodwin L."/>
            <person name="Pitluck S."/>
            <person name="Sims D."/>
            <person name="Brettin T."/>
            <person name="Detter J.C."/>
            <person name="Han C."/>
            <person name="Larimer F."/>
            <person name="Land M."/>
            <person name="Hauser L."/>
            <person name="Kyrpides N."/>
            <person name="Ivanova N."/>
            <person name="Marx C.J."/>
            <person name="Richardson P."/>
        </authorList>
    </citation>
    <scope>NUCLEOTIDE SEQUENCE [LARGE SCALE GENOMIC DNA]</scope>
    <source>
        <strain evidence="14">LMG 21967 / CNCM I-2342 / ORS 2060</strain>
    </source>
</reference>
<dbReference type="InterPro" id="IPR003593">
    <property type="entry name" value="AAA+_ATPase"/>
</dbReference>
<keyword evidence="14" id="KW-1185">Reference proteome</keyword>
<dbReference type="GO" id="GO:0003677">
    <property type="term" value="F:DNA binding"/>
    <property type="evidence" value="ECO:0007669"/>
    <property type="project" value="UniProtKB-KW"/>
</dbReference>
<dbReference type="SUPFAM" id="SSF52540">
    <property type="entry name" value="P-loop containing nucleoside triphosphate hydrolases"/>
    <property type="match status" value="1"/>
</dbReference>
<dbReference type="STRING" id="460265.Mnod_3562"/>
<dbReference type="GO" id="GO:0043139">
    <property type="term" value="F:5'-3' DNA helicase activity"/>
    <property type="evidence" value="ECO:0007669"/>
    <property type="project" value="UniProtKB-EC"/>
</dbReference>
<dbReference type="RefSeq" id="WP_015930130.1">
    <property type="nucleotide sequence ID" value="NC_011894.1"/>
</dbReference>
<evidence type="ECO:0000256" key="3">
    <source>
        <dbReference type="ARBA" id="ARBA00022705"/>
    </source>
</evidence>
<dbReference type="Pfam" id="PF00772">
    <property type="entry name" value="DnaB"/>
    <property type="match status" value="1"/>
</dbReference>
<gene>
    <name evidence="13" type="ordered locus">Mnod_3562</name>
</gene>
<evidence type="ECO:0000256" key="10">
    <source>
        <dbReference type="ARBA" id="ARBA00044969"/>
    </source>
</evidence>
<dbReference type="AlphaFoldDB" id="B8INV6"/>
<dbReference type="InterPro" id="IPR007693">
    <property type="entry name" value="DNA_helicase_DnaB-like_N"/>
</dbReference>
<keyword evidence="8" id="KW-0238">DNA-binding</keyword>
<evidence type="ECO:0000256" key="11">
    <source>
        <dbReference type="ARBA" id="ARBA00048954"/>
    </source>
</evidence>
<name>B8INV6_METNO</name>
<dbReference type="Gene3D" id="1.10.860.10">
    <property type="entry name" value="DNAb Helicase, Chain A"/>
    <property type="match status" value="1"/>
</dbReference>
<keyword evidence="4" id="KW-0547">Nucleotide-binding</keyword>
<evidence type="ECO:0000256" key="5">
    <source>
        <dbReference type="ARBA" id="ARBA00022801"/>
    </source>
</evidence>
<evidence type="ECO:0000313" key="13">
    <source>
        <dbReference type="EMBL" id="ACL58472.1"/>
    </source>
</evidence>
<organism evidence="13 14">
    <name type="scientific">Methylobacterium nodulans (strain LMG 21967 / CNCM I-2342 / ORS 2060)</name>
    <dbReference type="NCBI Taxonomy" id="460265"/>
    <lineage>
        <taxon>Bacteria</taxon>
        <taxon>Pseudomonadati</taxon>
        <taxon>Pseudomonadota</taxon>
        <taxon>Alphaproteobacteria</taxon>
        <taxon>Hyphomicrobiales</taxon>
        <taxon>Methylobacteriaceae</taxon>
        <taxon>Methylobacterium</taxon>
    </lineage>
</organism>
<dbReference type="Gene3D" id="3.40.50.300">
    <property type="entry name" value="P-loop containing nucleotide triphosphate hydrolases"/>
    <property type="match status" value="1"/>
</dbReference>
<dbReference type="InterPro" id="IPR027417">
    <property type="entry name" value="P-loop_NTPase"/>
</dbReference>
<dbReference type="GO" id="GO:0006269">
    <property type="term" value="P:DNA replication, synthesis of primer"/>
    <property type="evidence" value="ECO:0007669"/>
    <property type="project" value="UniProtKB-KW"/>
</dbReference>
<proteinExistence type="inferred from homology"/>
<evidence type="ECO:0000256" key="9">
    <source>
        <dbReference type="ARBA" id="ARBA00023235"/>
    </source>
</evidence>
<dbReference type="KEGG" id="mno:Mnod_3562"/>